<sequence>MADRRSELRKVARDIARDDQRLSALARTPQLADSSIEDGAVDVYDGDGNLAAVIGKQWDGAQGVASLTGPTPPTPVAPIVVGGVETLTVRWTGTFGDLDGTEDITIVPPMDFSRVEVHVSTDPDFIADTADTLVGTIESPRGGEVVVTPLEPGVYYARLVARSVPGKSGADSAVASGTVHGADKYVLPGGKELGEKLADADVALEAHEGRLETAESDLATLTALDLPALGGKLDTLEDVTLPALESELGTLKDVTLPAVQGDLATLKDTTLPALDAKVNTLKDTDLPALEGRLDDAETAINTTLPDALADAKLAADMALLIAPISTSAPVLADGTVNGVVRPTNSVWTRIDGSGNEIGYWRWTGTAWVAMALSTTVIPNLAASKITSGTVATARLNAGEIAAAVATIIQLNADRITAGTIDTARLNVQQIAAQVATVIELNADRITSGSIATARLNAAEIAAAVATVIQLNADRITSGTVNTDRLNATEIAAKVATVISLNASRITAGTIATARLDTVAIAAATAAFQTVDVANLFTSAATIDEAVVEKLWAEVVLAKQITAEMIEAGAIKANHLDVVAGDPAGARMELKPNGLKLYGPDGAEAVNLSNVPPHYIGITDAEGSTLASLSDDGTVSGTRLNIENDPVLEGFPLFGWTTEDSFPQTTAEGWFDYLPRGIVARGYRAMSGVTAVSNQEREILELSYMRYARRAYKITVSPVAGYLNTTGAYGYLKVYMTSDGSRPTMNDANLLQVKTLRTPTAGSNMLDWGTTWYDLADDGRNAIRKYLFTFEALNGGITWFGNARDGSQFRVWVEDMGLDIPETGVDRNGVRGNGGSTPSAPVADEVKNYTKTYTATGYRSFYTSGGYYAYNTSKMYQGSSPAAGGLQSIATFPSMTGDLSGATITSIRAYFYFEHWYYNSGGTAKIGVHGSSSIPGSKPSITTVATSSGWPKPGGRWVNIPSTYWAGFKSGSYRGVALGDGSPGLIEYGYARGSATKIEIKYKK</sequence>
<protein>
    <submittedName>
        <fullName evidence="2">Minor tail protein</fullName>
    </submittedName>
</protein>
<organism evidence="2 3">
    <name type="scientific">Arthrobacter phage VroomVroom</name>
    <dbReference type="NCBI Taxonomy" id="3049371"/>
    <lineage>
        <taxon>Viruses</taxon>
        <taxon>Duplodnaviria</taxon>
        <taxon>Heunggongvirae</taxon>
        <taxon>Uroviricota</taxon>
        <taxon>Caudoviricetes</taxon>
        <taxon>Casidaviridae</taxon>
        <taxon>Hilgardvirus</taxon>
        <taxon>Hilgardvirus vroomvroom</taxon>
    </lineage>
</organism>
<keyword evidence="3" id="KW-1185">Reference proteome</keyword>
<name>A0AA49FAC5_9CAUD</name>
<dbReference type="Proteomes" id="UP001243977">
    <property type="component" value="Segment"/>
</dbReference>
<keyword evidence="1" id="KW-0175">Coiled coil</keyword>
<reference evidence="2" key="1">
    <citation type="submission" date="2023-05" db="EMBL/GenBank/DDBJ databases">
        <authorList>
            <person name="Barden S."/>
            <person name="Berber-Pulido R."/>
            <person name="Bursulaya I."/>
            <person name="Chawla E."/>
            <person name="Critzer N.A."/>
            <person name="Dawson N.R."/>
            <person name="Deal M.M."/>
            <person name="Douglas K.A."/>
            <person name="Estampa J.P."/>
            <person name="Gowdy G.A."/>
            <person name="Hamid B."/>
            <person name="Hernandez E.R."/>
            <person name="Hoang R.L."/>
            <person name="Hughes A.L."/>
            <person name="Kim C.J."/>
            <person name="Kretschmer T.O."/>
            <person name="Le V.D."/>
            <person name="Li A."/>
            <person name="Li M."/>
            <person name="Lim J.M."/>
            <person name="Martin K.B."/>
            <person name="Martinez D.M."/>
            <person name="Nguyen A.H."/>
            <person name="Okumura J.H."/>
            <person name="Ortiz-Gomez D.E."/>
            <person name="Pan C."/>
            <person name="Pisipati K.L."/>
            <person name="Reyimjan D."/>
            <person name="Robles A."/>
            <person name="Rodriguez J.F."/>
            <person name="Sacristan A."/>
            <person name="Scriven S.P."/>
            <person name="Smith S.M."/>
            <person name="Tosasuk K."/>
            <person name="Tran K.A."/>
            <person name="Unanwa N.C."/>
            <person name="Vajragiri S."/>
            <person name="Vanderpool L.R."/>
            <person name="Vu T.T."/>
            <person name="Wang X."/>
            <person name="Wu F."/>
            <person name="Zhu Y.A."/>
            <person name="Nguyen M."/>
            <person name="Stephenson J.C."/>
            <person name="Zorawik M."/>
            <person name="Garza D.R."/>
            <person name="Reputana M.J."/>
            <person name="Al Banaa F.A."/>
            <person name="Reddi K."/>
            <person name="Freise A.C."/>
            <person name="Furlong K.P."/>
            <person name="Rudner A.D."/>
            <person name="Beyer A.R."/>
            <person name="Chong R.A."/>
            <person name="Edgington N.P."/>
            <person name="Garcia Costas A.M."/>
            <person name="Gibb B.P."/>
            <person name="Klyczek K.K."/>
            <person name="Swerdlow S.J."/>
            <person name="Garlena R.A."/>
            <person name="Russell D.A."/>
            <person name="Jacobs-Sera D."/>
            <person name="Hatfull G.F."/>
        </authorList>
    </citation>
    <scope>NUCLEOTIDE SEQUENCE</scope>
</reference>
<dbReference type="EMBL" id="OQ938592">
    <property type="protein sequence ID" value="WIC90169.1"/>
    <property type="molecule type" value="Genomic_DNA"/>
</dbReference>
<evidence type="ECO:0000256" key="1">
    <source>
        <dbReference type="SAM" id="Coils"/>
    </source>
</evidence>
<evidence type="ECO:0000313" key="3">
    <source>
        <dbReference type="Proteomes" id="UP001243977"/>
    </source>
</evidence>
<proteinExistence type="predicted"/>
<evidence type="ECO:0000313" key="2">
    <source>
        <dbReference type="EMBL" id="WIC90169.1"/>
    </source>
</evidence>
<gene>
    <name evidence="2" type="primary">19</name>
    <name evidence="2" type="ORF">SEA_VROOMVROOM_19</name>
</gene>
<feature type="coiled-coil region" evidence="1">
    <location>
        <begin position="197"/>
        <end position="224"/>
    </location>
</feature>
<accession>A0AA49FAC5</accession>